<dbReference type="PANTHER" id="PTHR22907">
    <property type="entry name" value="GH04558P"/>
    <property type="match status" value="1"/>
</dbReference>
<evidence type="ECO:0000313" key="12">
    <source>
        <dbReference type="EMBL" id="EYC06369.1"/>
    </source>
</evidence>
<gene>
    <name evidence="12" type="primary">Acey_s0076.g1025</name>
    <name evidence="12" type="synonym">Acey-cutl-5</name>
    <name evidence="12" type="ORF">Y032_0076g1025</name>
</gene>
<feature type="chain" id="PRO_5001487566" description="ZP domain-containing protein" evidence="10">
    <location>
        <begin position="24"/>
        <end position="447"/>
    </location>
</feature>
<name>A0A016TTJ7_9BILA</name>
<accession>A0A016TTJ7</accession>
<dbReference type="InterPro" id="IPR057475">
    <property type="entry name" value="CUT_C"/>
</dbReference>
<keyword evidence="2" id="KW-0193">Cuticle</keyword>
<comment type="caution">
    <text evidence="12">The sequence shown here is derived from an EMBL/GenBank/DDBJ whole genome shotgun (WGS) entry which is preliminary data.</text>
</comment>
<dbReference type="EMBL" id="JARK01001412">
    <property type="protein sequence ID" value="EYC06369.1"/>
    <property type="molecule type" value="Genomic_DNA"/>
</dbReference>
<evidence type="ECO:0000256" key="8">
    <source>
        <dbReference type="SAM" id="MobiDB-lite"/>
    </source>
</evidence>
<evidence type="ECO:0000256" key="6">
    <source>
        <dbReference type="ARBA" id="ARBA00022989"/>
    </source>
</evidence>
<evidence type="ECO:0000259" key="11">
    <source>
        <dbReference type="PROSITE" id="PS51034"/>
    </source>
</evidence>
<evidence type="ECO:0000256" key="5">
    <source>
        <dbReference type="ARBA" id="ARBA00022729"/>
    </source>
</evidence>
<reference evidence="13" key="1">
    <citation type="journal article" date="2015" name="Nat. Genet.">
        <title>The genome and transcriptome of the zoonotic hookworm Ancylostoma ceylanicum identify infection-specific gene families.</title>
        <authorList>
            <person name="Schwarz E.M."/>
            <person name="Hu Y."/>
            <person name="Antoshechkin I."/>
            <person name="Miller M.M."/>
            <person name="Sternberg P.W."/>
            <person name="Aroian R.V."/>
        </authorList>
    </citation>
    <scope>NUCLEOTIDE SEQUENCE</scope>
    <source>
        <strain evidence="13">HY135</strain>
    </source>
</reference>
<evidence type="ECO:0000256" key="3">
    <source>
        <dbReference type="ARBA" id="ARBA00022475"/>
    </source>
</evidence>
<organism evidence="12 13">
    <name type="scientific">Ancylostoma ceylanicum</name>
    <dbReference type="NCBI Taxonomy" id="53326"/>
    <lineage>
        <taxon>Eukaryota</taxon>
        <taxon>Metazoa</taxon>
        <taxon>Ecdysozoa</taxon>
        <taxon>Nematoda</taxon>
        <taxon>Chromadorea</taxon>
        <taxon>Rhabditida</taxon>
        <taxon>Rhabditina</taxon>
        <taxon>Rhabditomorpha</taxon>
        <taxon>Strongyloidea</taxon>
        <taxon>Ancylostomatidae</taxon>
        <taxon>Ancylostomatinae</taxon>
        <taxon>Ancylostoma</taxon>
    </lineage>
</organism>
<dbReference type="Pfam" id="PF25301">
    <property type="entry name" value="CUT_C"/>
    <property type="match status" value="1"/>
</dbReference>
<keyword evidence="13" id="KW-1185">Reference proteome</keyword>
<dbReference type="InterPro" id="IPR051962">
    <property type="entry name" value="Cuticlin"/>
</dbReference>
<evidence type="ECO:0000256" key="7">
    <source>
        <dbReference type="ARBA" id="ARBA00023136"/>
    </source>
</evidence>
<protein>
    <recommendedName>
        <fullName evidence="11">ZP domain-containing protein</fullName>
    </recommendedName>
</protein>
<dbReference type="InterPro" id="IPR001507">
    <property type="entry name" value="ZP_dom"/>
</dbReference>
<dbReference type="OrthoDB" id="6139674at2759"/>
<dbReference type="Proteomes" id="UP000024635">
    <property type="component" value="Unassembled WGS sequence"/>
</dbReference>
<proteinExistence type="predicted"/>
<dbReference type="InterPro" id="IPR056953">
    <property type="entry name" value="CUT_N"/>
</dbReference>
<evidence type="ECO:0000256" key="9">
    <source>
        <dbReference type="SAM" id="Phobius"/>
    </source>
</evidence>
<dbReference type="GO" id="GO:0005886">
    <property type="term" value="C:plasma membrane"/>
    <property type="evidence" value="ECO:0007669"/>
    <property type="project" value="UniProtKB-SubCell"/>
</dbReference>
<keyword evidence="6 9" id="KW-1133">Transmembrane helix</keyword>
<keyword evidence="5 10" id="KW-0732">Signal</keyword>
<evidence type="ECO:0000256" key="10">
    <source>
        <dbReference type="SAM" id="SignalP"/>
    </source>
</evidence>
<sequence>MIVFNFLMLSLTVAVFLCVVAAAASKYPNEIMDTPLVLCEPERIVIKIRTTSSNPSHIYADEFAEDPDCSSRNMNKISLRHGKCGMSTERTDNPAGIIQRVCISVQLHPLFVTEADRSYCAQCVYVQSRVLDDLESSLDISEALPTELAPTFDVDKIPKCTYTIRKGSESGPEVRYATVGESVYHVWNCPGENTGILVQNCYVEDGQGNRILVIDQNGCGVDQYVMPTPEYSADLTTAFQETHVFKFAQKTITRFICQIRICLQSDECKKLSPPSTCPTLEERLQQAKVERDTKQEDVKQLMKPDESEQRPFAADADVLSPTSKEILPPASRPENNIKKNTTLGSIYFGYGYDSPRSRRELSQPRVSTAKGYPEVGLVGELRVLDSPEDVMYFERKANAIQTECVSKVAYSLVVAALVIVSVLFIIMVLVIIARASSYRNKIIRFEN</sequence>
<evidence type="ECO:0000313" key="13">
    <source>
        <dbReference type="Proteomes" id="UP000024635"/>
    </source>
</evidence>
<dbReference type="AlphaFoldDB" id="A0A016TTJ7"/>
<feature type="region of interest" description="Disordered" evidence="8">
    <location>
        <begin position="289"/>
        <end position="312"/>
    </location>
</feature>
<evidence type="ECO:0000256" key="4">
    <source>
        <dbReference type="ARBA" id="ARBA00022692"/>
    </source>
</evidence>
<evidence type="ECO:0000256" key="2">
    <source>
        <dbReference type="ARBA" id="ARBA00022460"/>
    </source>
</evidence>
<dbReference type="GO" id="GO:0042302">
    <property type="term" value="F:structural constituent of cuticle"/>
    <property type="evidence" value="ECO:0007669"/>
    <property type="project" value="UniProtKB-KW"/>
</dbReference>
<dbReference type="SMART" id="SM00241">
    <property type="entry name" value="ZP"/>
    <property type="match status" value="1"/>
</dbReference>
<feature type="signal peptide" evidence="10">
    <location>
        <begin position="1"/>
        <end position="23"/>
    </location>
</feature>
<feature type="compositionally biased region" description="Basic and acidic residues" evidence="8">
    <location>
        <begin position="289"/>
        <end position="309"/>
    </location>
</feature>
<keyword evidence="4 9" id="KW-0812">Transmembrane</keyword>
<dbReference type="Pfam" id="PF25057">
    <property type="entry name" value="CUT_N"/>
    <property type="match status" value="1"/>
</dbReference>
<feature type="transmembrane region" description="Helical" evidence="9">
    <location>
        <begin position="408"/>
        <end position="433"/>
    </location>
</feature>
<keyword evidence="7 9" id="KW-0472">Membrane</keyword>
<keyword evidence="3" id="KW-1003">Cell membrane</keyword>
<comment type="subcellular location">
    <subcellularLocation>
        <location evidence="1">Cell membrane</location>
        <topology evidence="1">Single-pass type I membrane protein</topology>
    </subcellularLocation>
</comment>
<feature type="domain" description="ZP" evidence="11">
    <location>
        <begin position="38"/>
        <end position="284"/>
    </location>
</feature>
<evidence type="ECO:0000256" key="1">
    <source>
        <dbReference type="ARBA" id="ARBA00004251"/>
    </source>
</evidence>
<dbReference type="PROSITE" id="PS51034">
    <property type="entry name" value="ZP_2"/>
    <property type="match status" value="1"/>
</dbReference>
<dbReference type="PANTHER" id="PTHR22907:SF39">
    <property type="entry name" value="ZP DOMAIN-CONTAINING PROTEIN"/>
    <property type="match status" value="1"/>
</dbReference>